<evidence type="ECO:0000313" key="3">
    <source>
        <dbReference type="Proteomes" id="UP000232003"/>
    </source>
</evidence>
<protein>
    <submittedName>
        <fullName evidence="2">Tetratricopeptide</fullName>
    </submittedName>
</protein>
<evidence type="ECO:0000256" key="1">
    <source>
        <dbReference type="SAM" id="Phobius"/>
    </source>
</evidence>
<name>A0A2K8T1A9_9NOSO</name>
<organism evidence="2 3">
    <name type="scientific">Nostoc flagelliforme CCNUN1</name>
    <dbReference type="NCBI Taxonomy" id="2038116"/>
    <lineage>
        <taxon>Bacteria</taxon>
        <taxon>Bacillati</taxon>
        <taxon>Cyanobacteriota</taxon>
        <taxon>Cyanophyceae</taxon>
        <taxon>Nostocales</taxon>
        <taxon>Nostocaceae</taxon>
        <taxon>Nostoc</taxon>
    </lineage>
</organism>
<reference evidence="2 3" key="1">
    <citation type="submission" date="2017-11" db="EMBL/GenBank/DDBJ databases">
        <title>Complete genome of a free-living desiccation-tolerant cyanobacterium and its photosynthetic adaptation to extreme terrestrial habitat.</title>
        <authorList>
            <person name="Shang J."/>
        </authorList>
    </citation>
    <scope>NUCLEOTIDE SEQUENCE [LARGE SCALE GENOMIC DNA]</scope>
    <source>
        <strain evidence="2 3">CCNUN1</strain>
    </source>
</reference>
<sequence length="64" mass="7827">MLQPVVEFYINHKDFINNINNLLSGAFPAIVYYLGWFIWTHRQRRIRYWLVVNLPQNWATVMMN</sequence>
<dbReference type="KEGG" id="nfl:COO91_06812"/>
<keyword evidence="1" id="KW-0812">Transmembrane</keyword>
<keyword evidence="1" id="KW-1133">Transmembrane helix</keyword>
<keyword evidence="1" id="KW-0472">Membrane</keyword>
<dbReference type="Proteomes" id="UP000232003">
    <property type="component" value="Chromosome"/>
</dbReference>
<evidence type="ECO:0000313" key="2">
    <source>
        <dbReference type="EMBL" id="AUB40785.1"/>
    </source>
</evidence>
<feature type="transmembrane region" description="Helical" evidence="1">
    <location>
        <begin position="20"/>
        <end position="39"/>
    </location>
</feature>
<accession>A0A2K8T1A9</accession>
<keyword evidence="3" id="KW-1185">Reference proteome</keyword>
<dbReference type="RefSeq" id="WP_167407575.1">
    <property type="nucleotide sequence ID" value="NZ_CAWNNC010000001.1"/>
</dbReference>
<dbReference type="EMBL" id="CP024785">
    <property type="protein sequence ID" value="AUB40785.1"/>
    <property type="molecule type" value="Genomic_DNA"/>
</dbReference>
<proteinExistence type="predicted"/>
<dbReference type="AlphaFoldDB" id="A0A2K8T1A9"/>
<gene>
    <name evidence="2" type="ORF">COO91_06812</name>
</gene>